<dbReference type="RefSeq" id="WP_099507882.1">
    <property type="nucleotide sequence ID" value="NZ_CP016616.1"/>
</dbReference>
<dbReference type="PANTHER" id="PTHR43214">
    <property type="entry name" value="TWO-COMPONENT RESPONSE REGULATOR"/>
    <property type="match status" value="1"/>
</dbReference>
<keyword evidence="1" id="KW-0238">DNA-binding</keyword>
<evidence type="ECO:0000259" key="2">
    <source>
        <dbReference type="PROSITE" id="PS50043"/>
    </source>
</evidence>
<dbReference type="PRINTS" id="PR00038">
    <property type="entry name" value="HTHLUXR"/>
</dbReference>
<dbReference type="KEGG" id="moc:BB934_00540"/>
<dbReference type="InterPro" id="IPR016032">
    <property type="entry name" value="Sig_transdc_resp-reg_C-effctor"/>
</dbReference>
<dbReference type="InterPro" id="IPR039420">
    <property type="entry name" value="WalR-like"/>
</dbReference>
<dbReference type="InterPro" id="IPR000792">
    <property type="entry name" value="Tscrpt_reg_LuxR_C"/>
</dbReference>
<sequence length="208" mass="22449">MLRWRLPSEFADSIYPISGRHLASDTKTLVQLCPNVPVAVLSLCPNAQTVGEAIAIGVRGIIPVTTSFKVAVAALRLVMVGGTYYPCTLANDVHSITEGDGIGHSMISALESHGSIDTGPGPLLALMDQSDGMLDGSACDANVIFTARELEVLNALQKGWSNKWIAHSLHISENTIKVHIQRIMRKLHATNRTEAVVRHRQLIEAPKA</sequence>
<proteinExistence type="predicted"/>
<dbReference type="CDD" id="cd06170">
    <property type="entry name" value="LuxR_C_like"/>
    <property type="match status" value="1"/>
</dbReference>
<dbReference type="EMBL" id="CP016616">
    <property type="protein sequence ID" value="ANY76889.1"/>
    <property type="molecule type" value="Genomic_DNA"/>
</dbReference>
<dbReference type="Pfam" id="PF00196">
    <property type="entry name" value="GerE"/>
    <property type="match status" value="1"/>
</dbReference>
<dbReference type="SMART" id="SM00421">
    <property type="entry name" value="HTH_LUXR"/>
    <property type="match status" value="1"/>
</dbReference>
<reference evidence="3" key="1">
    <citation type="submission" date="2016-07" db="EMBL/GenBank/DDBJ databases">
        <title>Microvirga ossetica sp. nov. a new species of rhizobia isolated from root nodules of the legume species Vicia alpestris Steven originated from North Ossetia region in the Caucasus.</title>
        <authorList>
            <person name="Safronova V.I."/>
            <person name="Kuznetsova I.G."/>
            <person name="Sazanova A.L."/>
            <person name="Belimov A."/>
            <person name="Andronov E."/>
            <person name="Osledkin Y.S."/>
            <person name="Onishchuk O.P."/>
            <person name="Kurchak O.N."/>
            <person name="Shaposhnikov A.I."/>
            <person name="Willems A."/>
            <person name="Tikhonovich I.A."/>
        </authorList>
    </citation>
    <scope>NUCLEOTIDE SEQUENCE [LARGE SCALE GENOMIC DNA]</scope>
    <source>
        <strain evidence="3">V5/3M</strain>
    </source>
</reference>
<accession>A0A1B2EAD1</accession>
<dbReference type="SUPFAM" id="SSF46894">
    <property type="entry name" value="C-terminal effector domain of the bipartite response regulators"/>
    <property type="match status" value="1"/>
</dbReference>
<dbReference type="PROSITE" id="PS50043">
    <property type="entry name" value="HTH_LUXR_2"/>
    <property type="match status" value="1"/>
</dbReference>
<dbReference type="PROSITE" id="PS00622">
    <property type="entry name" value="HTH_LUXR_1"/>
    <property type="match status" value="1"/>
</dbReference>
<protein>
    <recommendedName>
        <fullName evidence="2">HTH luxR-type domain-containing protein</fullName>
    </recommendedName>
</protein>
<organism evidence="3">
    <name type="scientific">Microvirga ossetica</name>
    <dbReference type="NCBI Taxonomy" id="1882682"/>
    <lineage>
        <taxon>Bacteria</taxon>
        <taxon>Pseudomonadati</taxon>
        <taxon>Pseudomonadota</taxon>
        <taxon>Alphaproteobacteria</taxon>
        <taxon>Hyphomicrobiales</taxon>
        <taxon>Methylobacteriaceae</taxon>
        <taxon>Microvirga</taxon>
    </lineage>
</organism>
<evidence type="ECO:0000256" key="1">
    <source>
        <dbReference type="ARBA" id="ARBA00023125"/>
    </source>
</evidence>
<dbReference type="GO" id="GO:0003677">
    <property type="term" value="F:DNA binding"/>
    <property type="evidence" value="ECO:0007669"/>
    <property type="project" value="UniProtKB-KW"/>
</dbReference>
<dbReference type="AlphaFoldDB" id="A0A1B2EAD1"/>
<evidence type="ECO:0000313" key="3">
    <source>
        <dbReference type="EMBL" id="ANY76889.1"/>
    </source>
</evidence>
<dbReference type="Gene3D" id="3.40.50.2300">
    <property type="match status" value="1"/>
</dbReference>
<gene>
    <name evidence="3" type="ORF">BB934_00540</name>
</gene>
<dbReference type="GO" id="GO:0006355">
    <property type="term" value="P:regulation of DNA-templated transcription"/>
    <property type="evidence" value="ECO:0007669"/>
    <property type="project" value="InterPro"/>
</dbReference>
<feature type="domain" description="HTH luxR-type" evidence="2">
    <location>
        <begin position="138"/>
        <end position="203"/>
    </location>
</feature>
<dbReference type="PANTHER" id="PTHR43214:SF42">
    <property type="entry name" value="TRANSCRIPTIONAL REGULATORY PROTEIN DESR"/>
    <property type="match status" value="1"/>
</dbReference>
<name>A0A1B2EAD1_9HYPH</name>